<gene>
    <name evidence="1" type="ORF">CY0110_19417</name>
</gene>
<organism evidence="1 2">
    <name type="scientific">Crocosphaera chwakensis CCY0110</name>
    <dbReference type="NCBI Taxonomy" id="391612"/>
    <lineage>
        <taxon>Bacteria</taxon>
        <taxon>Bacillati</taxon>
        <taxon>Cyanobacteriota</taxon>
        <taxon>Cyanophyceae</taxon>
        <taxon>Oscillatoriophycideae</taxon>
        <taxon>Chroococcales</taxon>
        <taxon>Aphanothecaceae</taxon>
        <taxon>Crocosphaera</taxon>
        <taxon>Crocosphaera chwakensis</taxon>
    </lineage>
</organism>
<dbReference type="EMBL" id="AAXW01000002">
    <property type="protein sequence ID" value="EAZ93997.1"/>
    <property type="molecule type" value="Genomic_DNA"/>
</dbReference>
<evidence type="ECO:0000313" key="2">
    <source>
        <dbReference type="Proteomes" id="UP000003781"/>
    </source>
</evidence>
<name>A3IJL5_9CHRO</name>
<protein>
    <submittedName>
        <fullName evidence="1">Uncharacterized protein</fullName>
    </submittedName>
</protein>
<sequence>MLLISFSALSSIPRLVGGTVKSSILIETPALVA</sequence>
<keyword evidence="2" id="KW-1185">Reference proteome</keyword>
<proteinExistence type="predicted"/>
<reference evidence="1 2" key="1">
    <citation type="submission" date="2007-03" db="EMBL/GenBank/DDBJ databases">
        <authorList>
            <person name="Stal L."/>
            <person name="Ferriera S."/>
            <person name="Johnson J."/>
            <person name="Kravitz S."/>
            <person name="Beeson K."/>
            <person name="Sutton G."/>
            <person name="Rogers Y.-H."/>
            <person name="Friedman R."/>
            <person name="Frazier M."/>
            <person name="Venter J.C."/>
        </authorList>
    </citation>
    <scope>NUCLEOTIDE SEQUENCE [LARGE SCALE GENOMIC DNA]</scope>
    <source>
        <strain evidence="1 2">CCY0110</strain>
    </source>
</reference>
<evidence type="ECO:0000313" key="1">
    <source>
        <dbReference type="EMBL" id="EAZ93997.1"/>
    </source>
</evidence>
<accession>A3IJL5</accession>
<dbReference type="AlphaFoldDB" id="A3IJL5"/>
<comment type="caution">
    <text evidence="1">The sequence shown here is derived from an EMBL/GenBank/DDBJ whole genome shotgun (WGS) entry which is preliminary data.</text>
</comment>
<dbReference type="Proteomes" id="UP000003781">
    <property type="component" value="Unassembled WGS sequence"/>
</dbReference>